<feature type="region of interest" description="Disordered" evidence="1">
    <location>
        <begin position="1"/>
        <end position="27"/>
    </location>
</feature>
<feature type="compositionally biased region" description="Polar residues" evidence="1">
    <location>
        <begin position="120"/>
        <end position="131"/>
    </location>
</feature>
<name>A0AA40C024_9PEZI</name>
<evidence type="ECO:0000256" key="1">
    <source>
        <dbReference type="SAM" id="MobiDB-lite"/>
    </source>
</evidence>
<dbReference type="AlphaFoldDB" id="A0AA40C024"/>
<feature type="region of interest" description="Disordered" evidence="1">
    <location>
        <begin position="99"/>
        <end position="231"/>
    </location>
</feature>
<feature type="compositionally biased region" description="Acidic residues" evidence="1">
    <location>
        <begin position="212"/>
        <end position="227"/>
    </location>
</feature>
<proteinExistence type="predicted"/>
<feature type="region of interest" description="Disordered" evidence="1">
    <location>
        <begin position="268"/>
        <end position="304"/>
    </location>
</feature>
<dbReference type="EMBL" id="JAULSU010000004">
    <property type="protein sequence ID" value="KAK0619805.1"/>
    <property type="molecule type" value="Genomic_DNA"/>
</dbReference>
<feature type="compositionally biased region" description="Basic and acidic residues" evidence="1">
    <location>
        <begin position="9"/>
        <end position="21"/>
    </location>
</feature>
<feature type="compositionally biased region" description="Low complexity" evidence="1">
    <location>
        <begin position="101"/>
        <end position="112"/>
    </location>
</feature>
<sequence length="316" mass="34288">MSSGPASSREYDRPRIQEQNRKRNAMAASGTTTLALNGLPRVHSALSNVSYPAMYATPVVQMPRSYSYSTAHFTEIRHSMVDVAPSGTLKGKEVERIMVDSGRASRSSSHASSTRKRASGSPTGSSNNSIASIEDLEIKPVPSHNPRRQSDPGRFTFPRHSLFPTGIPPVPPLPPMQFDSALGNPSLTVTPEEPLRSTLSSRKPSPTLVPETVEEEPSEGENLEDMEETKKGKEVRFQSLEAEFEAPAAETVQLAAAVSAVQTVDDEGDLLRPKSQDAAVSQQTQKGGKLRKTSGDERKKARRWTLTKGKGVEVVV</sequence>
<accession>A0AA40C024</accession>
<evidence type="ECO:0000313" key="2">
    <source>
        <dbReference type="EMBL" id="KAK0619805.1"/>
    </source>
</evidence>
<gene>
    <name evidence="2" type="ORF">B0T14DRAFT_519919</name>
</gene>
<feature type="compositionally biased region" description="Pro residues" evidence="1">
    <location>
        <begin position="166"/>
        <end position="175"/>
    </location>
</feature>
<reference evidence="2" key="1">
    <citation type="submission" date="2023-06" db="EMBL/GenBank/DDBJ databases">
        <title>Genome-scale phylogeny and comparative genomics of the fungal order Sordariales.</title>
        <authorList>
            <consortium name="Lawrence Berkeley National Laboratory"/>
            <person name="Hensen N."/>
            <person name="Bonometti L."/>
            <person name="Westerberg I."/>
            <person name="Brannstrom I.O."/>
            <person name="Guillou S."/>
            <person name="Cros-Aarteil S."/>
            <person name="Calhoun S."/>
            <person name="Haridas S."/>
            <person name="Kuo A."/>
            <person name="Mondo S."/>
            <person name="Pangilinan J."/>
            <person name="Riley R."/>
            <person name="Labutti K."/>
            <person name="Andreopoulos B."/>
            <person name="Lipzen A."/>
            <person name="Chen C."/>
            <person name="Yanf M."/>
            <person name="Daum C."/>
            <person name="Ng V."/>
            <person name="Clum A."/>
            <person name="Steindorff A."/>
            <person name="Ohm R."/>
            <person name="Martin F."/>
            <person name="Silar P."/>
            <person name="Natvig D."/>
            <person name="Lalanne C."/>
            <person name="Gautier V."/>
            <person name="Ament-Velasquez S.L."/>
            <person name="Kruys A."/>
            <person name="Hutchinson M.I."/>
            <person name="Powell A.J."/>
            <person name="Barry K."/>
            <person name="Miller A.N."/>
            <person name="Grigoriev I.V."/>
            <person name="Debuchy R."/>
            <person name="Gladieux P."/>
            <person name="Thoren M.H."/>
            <person name="Johannesson H."/>
        </authorList>
    </citation>
    <scope>NUCLEOTIDE SEQUENCE</scope>
    <source>
        <strain evidence="2">CBS 606.72</strain>
    </source>
</reference>
<evidence type="ECO:0000313" key="3">
    <source>
        <dbReference type="Proteomes" id="UP001175000"/>
    </source>
</evidence>
<keyword evidence="3" id="KW-1185">Reference proteome</keyword>
<protein>
    <submittedName>
        <fullName evidence="2">Uncharacterized protein</fullName>
    </submittedName>
</protein>
<comment type="caution">
    <text evidence="2">The sequence shown here is derived from an EMBL/GenBank/DDBJ whole genome shotgun (WGS) entry which is preliminary data.</text>
</comment>
<organism evidence="2 3">
    <name type="scientific">Immersiella caudata</name>
    <dbReference type="NCBI Taxonomy" id="314043"/>
    <lineage>
        <taxon>Eukaryota</taxon>
        <taxon>Fungi</taxon>
        <taxon>Dikarya</taxon>
        <taxon>Ascomycota</taxon>
        <taxon>Pezizomycotina</taxon>
        <taxon>Sordariomycetes</taxon>
        <taxon>Sordariomycetidae</taxon>
        <taxon>Sordariales</taxon>
        <taxon>Lasiosphaeriaceae</taxon>
        <taxon>Immersiella</taxon>
    </lineage>
</organism>
<dbReference type="Proteomes" id="UP001175000">
    <property type="component" value="Unassembled WGS sequence"/>
</dbReference>